<evidence type="ECO:0000256" key="1">
    <source>
        <dbReference type="SAM" id="MobiDB-lite"/>
    </source>
</evidence>
<sequence length="825" mass="92086">MSHSPTTRSAPSPPSRTPESASASTSRADAPSPATPPKNAGGTQVVASLGSANTPRKTRPGSGVANNTIESQKQDDLRNKIVWKTTMMDNFKEIVEVHEFLKTYMSRDDDSSTINKIVTQAATSLEAAEKDVPAATNEKATSKSLINYLKQVVSQFSANNKPFVGDTQNTLFESIQENEHDTMPDITISRPGFKEKPTSWAEAGTVIELKHKTDIFNDQGQINGSEESSKALIQIAKSARSLLISSHSCHVYVVACFNRGWARILRFDRAGFRATSAFNWLKAPTIFPTFLYRLYHPPTSGRMDGDDDTISVPSSSDKERMYLALLAHDFYQKGENFSEKDATKNSVWLKAVRFVDVDGKRNAQPVDCFTIGDDLSIADGLFGRATRVYRVILKQDINNDEPPPIYALKARSLWTQIHSHLTGFFFFWNLKDSWRQSCRRPEVDFYDTIAGYCKKEEINMDEEGMARCHGSIDLSAGTIPLVGEERSDRALHVTCSAKTYERHHTRTLLTPVGKPLKSFDCTKSLTHALHNAIRHHQIACAGGVLHRDVSEGNVLFREVSVKGEKLKGFLVDWDYAEFIQDGLKNFEAEFPDRAKISEYTAPDKSLKDFTGTFPFVAIEMIDSFNAKTLHGSHHDLESFYWLIIWMILRHTDHKHPNDELACSKLFDHSTSDVKRGWLMRKQFTQDLPLFQLANALREQLLDQYPPESSRSKRREAENLTYENVLADFDQHLKSNAWPTDDKALPYIAPSADPSKNVTQSKGGSRLAGTGSRSTRSGTSKRPRPDELDATDPVASVSSAGTTAVASDGTERRRSKKSKASNGQAD</sequence>
<dbReference type="SUPFAM" id="SSF56112">
    <property type="entry name" value="Protein kinase-like (PK-like)"/>
    <property type="match status" value="1"/>
</dbReference>
<feature type="compositionally biased region" description="Low complexity" evidence="1">
    <location>
        <begin position="793"/>
        <end position="807"/>
    </location>
</feature>
<feature type="compositionally biased region" description="Polar residues" evidence="1">
    <location>
        <begin position="41"/>
        <end position="55"/>
    </location>
</feature>
<keyword evidence="3" id="KW-0418">Kinase</keyword>
<protein>
    <submittedName>
        <fullName evidence="3">Pkinase-fungal domain-containing protein</fullName>
    </submittedName>
</protein>
<feature type="compositionally biased region" description="Low complexity" evidence="1">
    <location>
        <begin position="17"/>
        <end position="28"/>
    </location>
</feature>
<dbReference type="Proteomes" id="UP000623467">
    <property type="component" value="Unassembled WGS sequence"/>
</dbReference>
<keyword evidence="3" id="KW-0808">Transferase</keyword>
<dbReference type="PANTHER" id="PTHR38248:SF2">
    <property type="entry name" value="FUNK1 11"/>
    <property type="match status" value="1"/>
</dbReference>
<dbReference type="GO" id="GO:0005524">
    <property type="term" value="F:ATP binding"/>
    <property type="evidence" value="ECO:0007669"/>
    <property type="project" value="InterPro"/>
</dbReference>
<reference evidence="3" key="1">
    <citation type="submission" date="2020-05" db="EMBL/GenBank/DDBJ databases">
        <title>Mycena genomes resolve the evolution of fungal bioluminescence.</title>
        <authorList>
            <person name="Tsai I.J."/>
        </authorList>
    </citation>
    <scope>NUCLEOTIDE SEQUENCE</scope>
    <source>
        <strain evidence="3">160909Yilan</strain>
    </source>
</reference>
<dbReference type="EMBL" id="JACAZH010000010">
    <property type="protein sequence ID" value="KAF7357583.1"/>
    <property type="molecule type" value="Genomic_DNA"/>
</dbReference>
<keyword evidence="4" id="KW-1185">Reference proteome</keyword>
<dbReference type="OrthoDB" id="3271139at2759"/>
<dbReference type="InterPro" id="IPR000719">
    <property type="entry name" value="Prot_kinase_dom"/>
</dbReference>
<name>A0A8H7D3N9_9AGAR</name>
<evidence type="ECO:0000313" key="3">
    <source>
        <dbReference type="EMBL" id="KAF7357583.1"/>
    </source>
</evidence>
<dbReference type="InterPro" id="IPR011009">
    <property type="entry name" value="Kinase-like_dom_sf"/>
</dbReference>
<feature type="domain" description="Protein kinase" evidence="2">
    <location>
        <begin position="371"/>
        <end position="725"/>
    </location>
</feature>
<feature type="compositionally biased region" description="Low complexity" evidence="1">
    <location>
        <begin position="762"/>
        <end position="779"/>
    </location>
</feature>
<accession>A0A8H7D3N9</accession>
<evidence type="ECO:0000259" key="2">
    <source>
        <dbReference type="PROSITE" id="PS50011"/>
    </source>
</evidence>
<dbReference type="PROSITE" id="PS50011">
    <property type="entry name" value="PROTEIN_KINASE_DOM"/>
    <property type="match status" value="1"/>
</dbReference>
<proteinExistence type="predicted"/>
<comment type="caution">
    <text evidence="3">The sequence shown here is derived from an EMBL/GenBank/DDBJ whole genome shotgun (WGS) entry which is preliminary data.</text>
</comment>
<feature type="region of interest" description="Disordered" evidence="1">
    <location>
        <begin position="744"/>
        <end position="825"/>
    </location>
</feature>
<dbReference type="Pfam" id="PF17667">
    <property type="entry name" value="Pkinase_fungal"/>
    <property type="match status" value="1"/>
</dbReference>
<gene>
    <name evidence="3" type="ORF">MSAN_01354700</name>
</gene>
<organism evidence="3 4">
    <name type="scientific">Mycena sanguinolenta</name>
    <dbReference type="NCBI Taxonomy" id="230812"/>
    <lineage>
        <taxon>Eukaryota</taxon>
        <taxon>Fungi</taxon>
        <taxon>Dikarya</taxon>
        <taxon>Basidiomycota</taxon>
        <taxon>Agaricomycotina</taxon>
        <taxon>Agaricomycetes</taxon>
        <taxon>Agaricomycetidae</taxon>
        <taxon>Agaricales</taxon>
        <taxon>Marasmiineae</taxon>
        <taxon>Mycenaceae</taxon>
        <taxon>Mycena</taxon>
    </lineage>
</organism>
<dbReference type="AlphaFoldDB" id="A0A8H7D3N9"/>
<dbReference type="PANTHER" id="PTHR38248">
    <property type="entry name" value="FUNK1 6"/>
    <property type="match status" value="1"/>
</dbReference>
<dbReference type="InterPro" id="IPR040976">
    <property type="entry name" value="Pkinase_fungal"/>
</dbReference>
<dbReference type="GO" id="GO:0004672">
    <property type="term" value="F:protein kinase activity"/>
    <property type="evidence" value="ECO:0007669"/>
    <property type="project" value="InterPro"/>
</dbReference>
<dbReference type="Gene3D" id="1.10.510.10">
    <property type="entry name" value="Transferase(Phosphotransferase) domain 1"/>
    <property type="match status" value="1"/>
</dbReference>
<evidence type="ECO:0000313" key="4">
    <source>
        <dbReference type="Proteomes" id="UP000623467"/>
    </source>
</evidence>
<feature type="region of interest" description="Disordered" evidence="1">
    <location>
        <begin position="1"/>
        <end position="67"/>
    </location>
</feature>
<feature type="compositionally biased region" description="Low complexity" evidence="1">
    <location>
        <begin position="1"/>
        <end position="10"/>
    </location>
</feature>